<dbReference type="RefSeq" id="WP_354014391.1">
    <property type="nucleotide sequence ID" value="NZ_JBEPMU010000004.1"/>
</dbReference>
<dbReference type="InterPro" id="IPR029057">
    <property type="entry name" value="PRTase-like"/>
</dbReference>
<dbReference type="EMBL" id="JBEPMU010000004">
    <property type="protein sequence ID" value="MET3652986.1"/>
    <property type="molecule type" value="Genomic_DNA"/>
</dbReference>
<dbReference type="PANTHER" id="PTHR47505">
    <property type="entry name" value="DNA UTILIZATION PROTEIN YHGH"/>
    <property type="match status" value="1"/>
</dbReference>
<dbReference type="CDD" id="cd06223">
    <property type="entry name" value="PRTases_typeI"/>
    <property type="match status" value="1"/>
</dbReference>
<evidence type="ECO:0000313" key="3">
    <source>
        <dbReference type="EMBL" id="MET3652986.1"/>
    </source>
</evidence>
<reference evidence="3 4" key="1">
    <citation type="submission" date="2024-06" db="EMBL/GenBank/DDBJ databases">
        <title>Sorghum-associated microbial communities from plants grown in Nebraska, USA.</title>
        <authorList>
            <person name="Schachtman D."/>
        </authorList>
    </citation>
    <scope>NUCLEOTIDE SEQUENCE [LARGE SCALE GENOMIC DNA]</scope>
    <source>
        <strain evidence="3 4">1073</strain>
    </source>
</reference>
<sequence length="240" mass="26394">MDALSLCRPVIGALQRFVLPYRCLLCGAAGDDGLDLCGHCAAELPRNRACCARCALPLPEPAALCGQCQRRAPPWDAAWVPFHYVWPLDRLESRFKFGADLAAGRVLSSLWLHEPRPPQMPTWILPVPLHVGRLRSRGYNQALELAKPLARCLDISLRADALKRVRSTAAQTELGALARRRNMRGAFAVPDHMAWPAHVALLDDVMTTGATLAECARTLKRAGVQRVDVWALARAPAMKP</sequence>
<dbReference type="Proteomes" id="UP001549184">
    <property type="component" value="Unassembled WGS sequence"/>
</dbReference>
<gene>
    <name evidence="3" type="ORF">ABIC75_002722</name>
</gene>
<name>A0ABV2JVY4_9GAMM</name>
<dbReference type="Pfam" id="PF18912">
    <property type="entry name" value="DZR_2"/>
    <property type="match status" value="1"/>
</dbReference>
<evidence type="ECO:0000313" key="4">
    <source>
        <dbReference type="Proteomes" id="UP001549184"/>
    </source>
</evidence>
<accession>A0ABV2JVY4</accession>
<protein>
    <submittedName>
        <fullName evidence="3">ComF family protein</fullName>
    </submittedName>
</protein>
<proteinExistence type="inferred from homology"/>
<dbReference type="InterPro" id="IPR000836">
    <property type="entry name" value="PRTase_dom"/>
</dbReference>
<dbReference type="InterPro" id="IPR051910">
    <property type="entry name" value="ComF/GntX_DNA_util-trans"/>
</dbReference>
<keyword evidence="4" id="KW-1185">Reference proteome</keyword>
<evidence type="ECO:0000259" key="2">
    <source>
        <dbReference type="Pfam" id="PF18912"/>
    </source>
</evidence>
<evidence type="ECO:0000256" key="1">
    <source>
        <dbReference type="ARBA" id="ARBA00008007"/>
    </source>
</evidence>
<dbReference type="SUPFAM" id="SSF53271">
    <property type="entry name" value="PRTase-like"/>
    <property type="match status" value="1"/>
</dbReference>
<feature type="domain" description="Double zinc ribbon" evidence="2">
    <location>
        <begin position="16"/>
        <end position="69"/>
    </location>
</feature>
<dbReference type="Gene3D" id="3.40.50.2020">
    <property type="match status" value="1"/>
</dbReference>
<comment type="similarity">
    <text evidence="1">Belongs to the ComF/GntX family.</text>
</comment>
<dbReference type="InterPro" id="IPR044005">
    <property type="entry name" value="DZR_2"/>
</dbReference>
<organism evidence="3 4">
    <name type="scientific">Dyella japonica</name>
    <dbReference type="NCBI Taxonomy" id="231455"/>
    <lineage>
        <taxon>Bacteria</taxon>
        <taxon>Pseudomonadati</taxon>
        <taxon>Pseudomonadota</taxon>
        <taxon>Gammaproteobacteria</taxon>
        <taxon>Lysobacterales</taxon>
        <taxon>Rhodanobacteraceae</taxon>
        <taxon>Dyella</taxon>
    </lineage>
</organism>
<comment type="caution">
    <text evidence="3">The sequence shown here is derived from an EMBL/GenBank/DDBJ whole genome shotgun (WGS) entry which is preliminary data.</text>
</comment>
<dbReference type="PANTHER" id="PTHR47505:SF1">
    <property type="entry name" value="DNA UTILIZATION PROTEIN YHGH"/>
    <property type="match status" value="1"/>
</dbReference>